<evidence type="ECO:0000259" key="2">
    <source>
        <dbReference type="Pfam" id="PF13240"/>
    </source>
</evidence>
<accession>A0AAU8GZC0</accession>
<proteinExistence type="predicted"/>
<sequence length="208" mass="22802">MFRRVISPALYGLIVICFFLPWVNVSCQNYKIASISGIQFVTGKTLEEPQMFKSQFGMGQYGMQNVPSKSPKEGKIDPQLYVILALVCVITGLVLSFVKGRIGSLTTSISAVAGFIFVILQKFKLENELVQKSQGLIQLDFLLGFYLTLLLLLAAVAVNVYSLTQSEASVTTSVKKPPESAFKFCPECGAKNEAGNVFCKECGTKFPE</sequence>
<evidence type="ECO:0000313" key="3">
    <source>
        <dbReference type="EMBL" id="XCH47421.1"/>
    </source>
</evidence>
<dbReference type="EMBL" id="CP144373">
    <property type="protein sequence ID" value="XCH47421.1"/>
    <property type="molecule type" value="Genomic_DNA"/>
</dbReference>
<evidence type="ECO:0000256" key="1">
    <source>
        <dbReference type="SAM" id="Phobius"/>
    </source>
</evidence>
<dbReference type="RefSeq" id="WP_353684944.1">
    <property type="nucleotide sequence ID" value="NZ_CP144373.1"/>
</dbReference>
<feature type="transmembrane region" description="Helical" evidence="1">
    <location>
        <begin position="141"/>
        <end position="163"/>
    </location>
</feature>
<feature type="transmembrane region" description="Helical" evidence="1">
    <location>
        <begin position="80"/>
        <end position="98"/>
    </location>
</feature>
<feature type="transmembrane region" description="Helical" evidence="1">
    <location>
        <begin position="6"/>
        <end position="25"/>
    </location>
</feature>
<keyword evidence="1" id="KW-0812">Transmembrane</keyword>
<keyword evidence="1" id="KW-1133">Transmembrane helix</keyword>
<dbReference type="KEGG" id="taut:V4D30_03890"/>
<gene>
    <name evidence="3" type="ORF">V4D30_03890</name>
</gene>
<feature type="transmembrane region" description="Helical" evidence="1">
    <location>
        <begin position="104"/>
        <end position="120"/>
    </location>
</feature>
<keyword evidence="1" id="KW-0472">Membrane</keyword>
<dbReference type="AlphaFoldDB" id="A0AAU8GZC0"/>
<name>A0AAU8GZC0_9BACT</name>
<protein>
    <submittedName>
        <fullName evidence="3">Zinc ribbon domain-containing protein</fullName>
    </submittedName>
</protein>
<dbReference type="Pfam" id="PF13240">
    <property type="entry name" value="Zn_Ribbon_1"/>
    <property type="match status" value="1"/>
</dbReference>
<organism evidence="3">
    <name type="scientific">Thermodesulfovibrio autotrophicus</name>
    <dbReference type="NCBI Taxonomy" id="3118333"/>
    <lineage>
        <taxon>Bacteria</taxon>
        <taxon>Pseudomonadati</taxon>
        <taxon>Nitrospirota</taxon>
        <taxon>Thermodesulfovibrionia</taxon>
        <taxon>Thermodesulfovibrionales</taxon>
        <taxon>Thermodesulfovibrionaceae</taxon>
        <taxon>Thermodesulfovibrio</taxon>
    </lineage>
</organism>
<dbReference type="InterPro" id="IPR026870">
    <property type="entry name" value="Zinc_ribbon_dom"/>
</dbReference>
<reference evidence="3" key="1">
    <citation type="submission" date="2024-01" db="EMBL/GenBank/DDBJ databases">
        <title>The first autotrophic representatives of the genus Thermodesulfovibrio.</title>
        <authorList>
            <person name="Maltseva A.I."/>
            <person name="Elcheninov A.G."/>
            <person name="Kublanov I.V."/>
            <person name="Lebedinsky A.V."/>
            <person name="Frolov E.N."/>
        </authorList>
    </citation>
    <scope>NUCLEOTIDE SEQUENCE</scope>
    <source>
        <strain evidence="3">3907-1M</strain>
    </source>
</reference>
<feature type="domain" description="Zinc-ribbon" evidence="2">
    <location>
        <begin position="184"/>
        <end position="205"/>
    </location>
</feature>